<name>A0A542Y2J0_9MICO</name>
<proteinExistence type="predicted"/>
<dbReference type="OrthoDB" id="7065495at2"/>
<evidence type="ECO:0000256" key="1">
    <source>
        <dbReference type="SAM" id="MobiDB-lite"/>
    </source>
</evidence>
<feature type="region of interest" description="Disordered" evidence="1">
    <location>
        <begin position="378"/>
        <end position="399"/>
    </location>
</feature>
<comment type="caution">
    <text evidence="2">The sequence shown here is derived from an EMBL/GenBank/DDBJ whole genome shotgun (WGS) entry which is preliminary data.</text>
</comment>
<dbReference type="EMBL" id="VFON01000001">
    <property type="protein sequence ID" value="TQL42291.1"/>
    <property type="molecule type" value="Genomic_DNA"/>
</dbReference>
<gene>
    <name evidence="2" type="ORF">FB468_0277</name>
</gene>
<keyword evidence="3" id="KW-1185">Reference proteome</keyword>
<evidence type="ECO:0000313" key="3">
    <source>
        <dbReference type="Proteomes" id="UP000319094"/>
    </source>
</evidence>
<dbReference type="Proteomes" id="UP000319094">
    <property type="component" value="Unassembled WGS sequence"/>
</dbReference>
<dbReference type="AlphaFoldDB" id="A0A542Y2J0"/>
<accession>A0A542Y2J0</accession>
<protein>
    <submittedName>
        <fullName evidence="2">Uncharacterized protein</fullName>
    </submittedName>
</protein>
<organism evidence="2 3">
    <name type="scientific">Leucobacter komagatae</name>
    <dbReference type="NCBI Taxonomy" id="55969"/>
    <lineage>
        <taxon>Bacteria</taxon>
        <taxon>Bacillati</taxon>
        <taxon>Actinomycetota</taxon>
        <taxon>Actinomycetes</taxon>
        <taxon>Micrococcales</taxon>
        <taxon>Microbacteriaceae</taxon>
        <taxon>Leucobacter</taxon>
    </lineage>
</organism>
<feature type="compositionally biased region" description="Low complexity" evidence="1">
    <location>
        <begin position="871"/>
        <end position="882"/>
    </location>
</feature>
<sequence>MSASAALNDALAVYRALGWTAAAPDLGPEAILALPLGTPEQQRTALAGLSSGEWGSFEALDAASYGWRSWLGDGVHAGMLALFAIRVGVPAKRAVAIAPAGGAISDDLLTAVIADRGAAYAQSFLTHASSGGGRMWIDATSRFAGTTVRLVHQCALPVPEGLDYLRDWAVYALGAPANEGWLQPRDRGEIPGNVLGPRFREHAEVAVALGLSVTGPFGGLLPAALDRGWLDADAALDLAFAGLDSAQRPGDRKVWAAFLTEQLGLTGEARRSDLLGRADALVSAIATGDAPLAEAFGPALIAHGDDDTLLEVLQLGLSLKSKKARRTLLAAAAGRPAPSAATGAEIAVLVEPLIAGNDVPLARAATRLLDAWGIAPVPGDPASERAAPEGSSSSAVRGRWEKAPPLWEVPRFSLGIGATEALAAEQTDALATADTDTLVGAVTAAATELSGRPEGGAVDPVAERLLALANELARRDPDLARTALRGVRQHWVPGLRCIAQWVAGEDLTALDRPAREDFPGSRPTIFGPSPARDAAVTQRLGQAPVLLSTPTWDDMRISADAFTARLRAYASEGAAASEADVLLALLRVDPAEVAPERRAELRHIDVAIVGQHGAELPVRAGAVAAEYFEHPLAEPAVELDAQRHWWAPAQLEQPPALAAFPVRLKADSYRSDIEVGVLPLGGDWAALTTGDLDSSALGLVLRQLVRRRAPLTPGQAVNLVGAQRGLHERAVADGVLAIREGWGRGLLVPGVADVRKLGWADTPTKLAAFATACLELADEGMLAVVWPLLDDLVALSLAAPRRLAGTAELVEAIGELLPAVTAAVEAGDAPNDALEVASVRALAAGGGSSRAVQLARAVVAALPQAALPQATTGQAAPAQDATGHASPAPATPEQPAAHTAAMTDAEFTEFWPTAVPEPQVVDDGAVIRASWHDPGASTRLLEIELELAPERLADPADGPRRFRTRTSWFYDIEEEGQCGMTEILSDADEVRHDSRWWLRWDAPAQAIRIAEHRNWRDGNAGPLGRGEPVPPITVGMVAVLLSGMNHDNGSGYHVLAAVRDGLVGAGSVRLAVARLLESADFTPVKLAGMVESEPDTLRALWPVLTESVRAAGSVSGAPPRWLNRVLDAALLRAPALAEATRRGHLPPEAASWPGLSELAGRKGSQAALRKARELVAALGG</sequence>
<dbReference type="RefSeq" id="WP_141885765.1">
    <property type="nucleotide sequence ID" value="NZ_BAAAUY010000015.1"/>
</dbReference>
<reference evidence="2 3" key="1">
    <citation type="submission" date="2019-06" db="EMBL/GenBank/DDBJ databases">
        <title>Sequencing the genomes of 1000 actinobacteria strains.</title>
        <authorList>
            <person name="Klenk H.-P."/>
        </authorList>
    </citation>
    <scope>NUCLEOTIDE SEQUENCE [LARGE SCALE GENOMIC DNA]</scope>
    <source>
        <strain evidence="2 3">DSM 8803</strain>
    </source>
</reference>
<evidence type="ECO:0000313" key="2">
    <source>
        <dbReference type="EMBL" id="TQL42291.1"/>
    </source>
</evidence>
<feature type="region of interest" description="Disordered" evidence="1">
    <location>
        <begin position="871"/>
        <end position="900"/>
    </location>
</feature>